<feature type="compositionally biased region" description="Low complexity" evidence="6">
    <location>
        <begin position="21"/>
        <end position="32"/>
    </location>
</feature>
<evidence type="ECO:0000256" key="7">
    <source>
        <dbReference type="SAM" id="Phobius"/>
    </source>
</evidence>
<evidence type="ECO:0000256" key="5">
    <source>
        <dbReference type="ARBA" id="ARBA00023136"/>
    </source>
</evidence>
<comment type="subcellular location">
    <subcellularLocation>
        <location evidence="1">Membrane</location>
        <topology evidence="1">Multi-pass membrane protein</topology>
    </subcellularLocation>
</comment>
<evidence type="ECO:0000259" key="8">
    <source>
        <dbReference type="PROSITE" id="PS51384"/>
    </source>
</evidence>
<protein>
    <recommendedName>
        <fullName evidence="8">FAD-binding FR-type domain-containing protein</fullName>
    </recommendedName>
</protein>
<evidence type="ECO:0000313" key="9">
    <source>
        <dbReference type="EMBL" id="CAJ1956923.1"/>
    </source>
</evidence>
<dbReference type="InterPro" id="IPR013130">
    <property type="entry name" value="Fe3_Rdtase_TM_dom"/>
</dbReference>
<feature type="transmembrane region" description="Helical" evidence="7">
    <location>
        <begin position="359"/>
        <end position="380"/>
    </location>
</feature>
<dbReference type="Gene3D" id="3.40.50.80">
    <property type="entry name" value="Nucleotide-binding domain of ferredoxin-NADP reductase (FNR) module"/>
    <property type="match status" value="2"/>
</dbReference>
<feature type="compositionally biased region" description="Low complexity" evidence="6">
    <location>
        <begin position="77"/>
        <end position="87"/>
    </location>
</feature>
<feature type="transmembrane region" description="Helical" evidence="7">
    <location>
        <begin position="273"/>
        <end position="297"/>
    </location>
</feature>
<feature type="transmembrane region" description="Helical" evidence="7">
    <location>
        <begin position="758"/>
        <end position="778"/>
    </location>
</feature>
<dbReference type="AlphaFoldDB" id="A0AAD2FYL1"/>
<evidence type="ECO:0000256" key="6">
    <source>
        <dbReference type="SAM" id="MobiDB-lite"/>
    </source>
</evidence>
<dbReference type="PROSITE" id="PS51384">
    <property type="entry name" value="FAD_FR"/>
    <property type="match status" value="1"/>
</dbReference>
<feature type="region of interest" description="Disordered" evidence="6">
    <location>
        <begin position="1"/>
        <end position="90"/>
    </location>
</feature>
<feature type="transmembrane region" description="Helical" evidence="7">
    <location>
        <begin position="430"/>
        <end position="447"/>
    </location>
</feature>
<keyword evidence="10" id="KW-1185">Reference proteome</keyword>
<feature type="compositionally biased region" description="Low complexity" evidence="6">
    <location>
        <begin position="56"/>
        <end position="65"/>
    </location>
</feature>
<dbReference type="EMBL" id="CAKOGP040001925">
    <property type="protein sequence ID" value="CAJ1956923.1"/>
    <property type="molecule type" value="Genomic_DNA"/>
</dbReference>
<dbReference type="SFLD" id="SFLDG01168">
    <property type="entry name" value="Ferric_reductase_subgroup_(FRE"/>
    <property type="match status" value="1"/>
</dbReference>
<feature type="transmembrane region" description="Helical" evidence="7">
    <location>
        <begin position="227"/>
        <end position="252"/>
    </location>
</feature>
<dbReference type="GO" id="GO:0016491">
    <property type="term" value="F:oxidoreductase activity"/>
    <property type="evidence" value="ECO:0007669"/>
    <property type="project" value="UniProtKB-KW"/>
</dbReference>
<keyword evidence="5 7" id="KW-0472">Membrane</keyword>
<dbReference type="Proteomes" id="UP001295423">
    <property type="component" value="Unassembled WGS sequence"/>
</dbReference>
<organism evidence="9 10">
    <name type="scientific">Cylindrotheca closterium</name>
    <dbReference type="NCBI Taxonomy" id="2856"/>
    <lineage>
        <taxon>Eukaryota</taxon>
        <taxon>Sar</taxon>
        <taxon>Stramenopiles</taxon>
        <taxon>Ochrophyta</taxon>
        <taxon>Bacillariophyta</taxon>
        <taxon>Bacillariophyceae</taxon>
        <taxon>Bacillariophycidae</taxon>
        <taxon>Bacillariales</taxon>
        <taxon>Bacillariaceae</taxon>
        <taxon>Cylindrotheca</taxon>
    </lineage>
</organism>
<evidence type="ECO:0000313" key="10">
    <source>
        <dbReference type="Proteomes" id="UP001295423"/>
    </source>
</evidence>
<name>A0AAD2FYL1_9STRA</name>
<evidence type="ECO:0000256" key="4">
    <source>
        <dbReference type="ARBA" id="ARBA00023002"/>
    </source>
</evidence>
<comment type="caution">
    <text evidence="9">The sequence shown here is derived from an EMBL/GenBank/DDBJ whole genome shotgun (WGS) entry which is preliminary data.</text>
</comment>
<dbReference type="InterPro" id="IPR039261">
    <property type="entry name" value="FNR_nucleotide-bd"/>
</dbReference>
<sequence>MTTTNNTPPESVSHPAYLTHMSMEQEGSESQSLMANTYARTYSSMEDDDDDDINYDDSSSSSHATDVNRAPHQNQKSSSSSSSSSPSALGNTRLLESIHEQMHREMNRHSATTNNSHNYFGWLFPKKKKRKTRQRRANHRNYSDQEQEQFLAEMSRSNDGSHHHHNSPSMYRKTNIVGWLWGFFLLLTLGWVCVFTLSEGHIDWAEVINYEPQHQTPALQQKEGIRLVSFFGIGYLLPGIVSLLCLFVGLRLPFIQKPALSKLIQLPRYGTTYWSMMDLQLLLLFVIVLVGSFIVRFWHKYVWTDGPHWTLSTSWRYITKISGMSLVTILLVILFPICKTCFWWDVFGLGFDRIIKFHRLLGALFGIILLLHGLASLVYLDMVDQLYSCWTPWSNDCEKSMVMYGWYSGILFIPVFLTSFPWIRRNRYEVFYYCHLMVIPALLMAHLHHINLIYYTAPSLVAYTLDKIVGYFAARRPVQLVDLSVPVEGYTRMTLLVDPNHADFSPGQWIKVKVPAISNWEWHPFSITSAPNQSTITLDIKAMGGVGSWGDKLQHLAKSVSAGSVYDAHQSRRCPTKPDDPQKNKLLPTVYLDRYQGCDHNQGFLNHRAVMLVGGGIGITPMMSVLRSCLAATATEDGGGPPLPSSMNHLEHLVFVWVVRQESVVDLYRDELQRYQALGGFYRNGKNCKLDILVYVTGKLAGCGTNEPIVDPPPPLMVSTNGGSDKEMMLTKEVVVGSKSAPAPGPFSKTILGHMHHALLMIAVGFGFLRGFVSGSSFADRHEWRQELAVLLQVALGLLFSSILGTIVILGGTLVWKPRTKKSRRGNHVGGTTVMDPENQQARDEYPPLEIHRGERPNVPQIVAELKQQCLQSGIPSVGVSVCGPEKLTKSVLTSVYEASSPLLEFVMGEESFEW</sequence>
<feature type="compositionally biased region" description="Polar residues" evidence="6">
    <location>
        <begin position="1"/>
        <end position="10"/>
    </location>
</feature>
<dbReference type="SUPFAM" id="SSF52343">
    <property type="entry name" value="Ferredoxin reductase-like, C-terminal NADP-linked domain"/>
    <property type="match status" value="1"/>
</dbReference>
<gene>
    <name evidence="9" type="ORF">CYCCA115_LOCUS16463</name>
</gene>
<dbReference type="Gene3D" id="2.40.30.10">
    <property type="entry name" value="Translation factors"/>
    <property type="match status" value="1"/>
</dbReference>
<proteinExistence type="predicted"/>
<dbReference type="Pfam" id="PF01794">
    <property type="entry name" value="Ferric_reduct"/>
    <property type="match status" value="1"/>
</dbReference>
<dbReference type="Pfam" id="PF08022">
    <property type="entry name" value="FAD_binding_8"/>
    <property type="match status" value="1"/>
</dbReference>
<keyword evidence="2 7" id="KW-0812">Transmembrane</keyword>
<keyword evidence="4" id="KW-0560">Oxidoreductase</keyword>
<feature type="compositionally biased region" description="Basic residues" evidence="6">
    <location>
        <begin position="128"/>
        <end position="139"/>
    </location>
</feature>
<feature type="transmembrane region" description="Helical" evidence="7">
    <location>
        <begin position="317"/>
        <end position="338"/>
    </location>
</feature>
<feature type="compositionally biased region" description="Acidic residues" evidence="6">
    <location>
        <begin position="45"/>
        <end position="55"/>
    </location>
</feature>
<dbReference type="InterPro" id="IPR050369">
    <property type="entry name" value="RBOH/FRE"/>
</dbReference>
<dbReference type="InterPro" id="IPR013112">
    <property type="entry name" value="FAD-bd_8"/>
</dbReference>
<dbReference type="SFLD" id="SFLDS00052">
    <property type="entry name" value="Ferric_Reductase_Domain"/>
    <property type="match status" value="1"/>
</dbReference>
<reference evidence="9" key="1">
    <citation type="submission" date="2023-08" db="EMBL/GenBank/DDBJ databases">
        <authorList>
            <person name="Audoor S."/>
            <person name="Bilcke G."/>
        </authorList>
    </citation>
    <scope>NUCLEOTIDE SEQUENCE</scope>
</reference>
<dbReference type="PANTHER" id="PTHR11972">
    <property type="entry name" value="NADPH OXIDASE"/>
    <property type="match status" value="1"/>
</dbReference>
<dbReference type="CDD" id="cd06186">
    <property type="entry name" value="NOX_Duox_like_FAD_NADP"/>
    <property type="match status" value="1"/>
</dbReference>
<dbReference type="InterPro" id="IPR017938">
    <property type="entry name" value="Riboflavin_synthase-like_b-brl"/>
</dbReference>
<keyword evidence="3 7" id="KW-1133">Transmembrane helix</keyword>
<evidence type="ECO:0000256" key="2">
    <source>
        <dbReference type="ARBA" id="ARBA00022692"/>
    </source>
</evidence>
<dbReference type="InterPro" id="IPR017927">
    <property type="entry name" value="FAD-bd_FR_type"/>
</dbReference>
<dbReference type="Pfam" id="PF08030">
    <property type="entry name" value="NAD_binding_6"/>
    <property type="match status" value="1"/>
</dbReference>
<feature type="compositionally biased region" description="Polar residues" evidence="6">
    <location>
        <begin position="33"/>
        <end position="42"/>
    </location>
</feature>
<feature type="transmembrane region" description="Helical" evidence="7">
    <location>
        <begin position="404"/>
        <end position="423"/>
    </location>
</feature>
<feature type="transmembrane region" description="Helical" evidence="7">
    <location>
        <begin position="790"/>
        <end position="816"/>
    </location>
</feature>
<feature type="transmembrane region" description="Helical" evidence="7">
    <location>
        <begin position="453"/>
        <end position="474"/>
    </location>
</feature>
<feature type="region of interest" description="Disordered" evidence="6">
    <location>
        <begin position="128"/>
        <end position="147"/>
    </location>
</feature>
<evidence type="ECO:0000256" key="1">
    <source>
        <dbReference type="ARBA" id="ARBA00004141"/>
    </source>
</evidence>
<accession>A0AAD2FYL1</accession>
<feature type="transmembrane region" description="Helical" evidence="7">
    <location>
        <begin position="176"/>
        <end position="197"/>
    </location>
</feature>
<dbReference type="InterPro" id="IPR013121">
    <property type="entry name" value="Fe_red_NAD-bd_6"/>
</dbReference>
<dbReference type="SUPFAM" id="SSF63380">
    <property type="entry name" value="Riboflavin synthase domain-like"/>
    <property type="match status" value="1"/>
</dbReference>
<evidence type="ECO:0000256" key="3">
    <source>
        <dbReference type="ARBA" id="ARBA00022989"/>
    </source>
</evidence>
<feature type="domain" description="FAD-binding FR-type" evidence="8">
    <location>
        <begin position="458"/>
        <end position="588"/>
    </location>
</feature>
<dbReference type="GO" id="GO:0005886">
    <property type="term" value="C:plasma membrane"/>
    <property type="evidence" value="ECO:0007669"/>
    <property type="project" value="TreeGrafter"/>
</dbReference>